<protein>
    <submittedName>
        <fullName evidence="2">SAM-dependent methyltransferase</fullName>
        <ecNumber evidence="2">2.1.1.-</ecNumber>
    </submittedName>
</protein>
<evidence type="ECO:0000313" key="2">
    <source>
        <dbReference type="EMBL" id="MFC5718666.1"/>
    </source>
</evidence>
<keyword evidence="2" id="KW-0808">Transferase</keyword>
<dbReference type="GO" id="GO:0008168">
    <property type="term" value="F:methyltransferase activity"/>
    <property type="evidence" value="ECO:0007669"/>
    <property type="project" value="UniProtKB-KW"/>
</dbReference>
<proteinExistence type="predicted"/>
<dbReference type="Gene3D" id="3.40.50.150">
    <property type="entry name" value="Vaccinia Virus protein VP39"/>
    <property type="match status" value="1"/>
</dbReference>
<dbReference type="EMBL" id="JBHSPB010000001">
    <property type="protein sequence ID" value="MFC5718666.1"/>
    <property type="molecule type" value="Genomic_DNA"/>
</dbReference>
<evidence type="ECO:0000259" key="1">
    <source>
        <dbReference type="Pfam" id="PF13649"/>
    </source>
</evidence>
<dbReference type="PANTHER" id="PTHR43667">
    <property type="entry name" value="CYCLOPROPANE-FATTY-ACYL-PHOSPHOLIPID SYNTHASE"/>
    <property type="match status" value="1"/>
</dbReference>
<dbReference type="GO" id="GO:0032259">
    <property type="term" value="P:methylation"/>
    <property type="evidence" value="ECO:0007669"/>
    <property type="project" value="UniProtKB-KW"/>
</dbReference>
<organism evidence="2 3">
    <name type="scientific">Streptomyces gamaensis</name>
    <dbReference type="NCBI Taxonomy" id="1763542"/>
    <lineage>
        <taxon>Bacteria</taxon>
        <taxon>Bacillati</taxon>
        <taxon>Actinomycetota</taxon>
        <taxon>Actinomycetes</taxon>
        <taxon>Kitasatosporales</taxon>
        <taxon>Streptomycetaceae</taxon>
        <taxon>Streptomyces</taxon>
    </lineage>
</organism>
<accession>A0ABW0YT80</accession>
<dbReference type="PANTHER" id="PTHR43667:SF2">
    <property type="entry name" value="FATTY ACID C-METHYL TRANSFERASE"/>
    <property type="match status" value="1"/>
</dbReference>
<evidence type="ECO:0000313" key="3">
    <source>
        <dbReference type="Proteomes" id="UP001596083"/>
    </source>
</evidence>
<dbReference type="InterPro" id="IPR041698">
    <property type="entry name" value="Methyltransf_25"/>
</dbReference>
<dbReference type="CDD" id="cd02440">
    <property type="entry name" value="AdoMet_MTases"/>
    <property type="match status" value="1"/>
</dbReference>
<dbReference type="Gene3D" id="1.10.10.10">
    <property type="entry name" value="Winged helix-like DNA-binding domain superfamily/Winged helix DNA-binding domain"/>
    <property type="match status" value="1"/>
</dbReference>
<feature type="domain" description="Methyltransferase" evidence="1">
    <location>
        <begin position="196"/>
        <end position="292"/>
    </location>
</feature>
<dbReference type="InterPro" id="IPR036388">
    <property type="entry name" value="WH-like_DNA-bd_sf"/>
</dbReference>
<dbReference type="InterPro" id="IPR050723">
    <property type="entry name" value="CFA/CMAS"/>
</dbReference>
<keyword evidence="3" id="KW-1185">Reference proteome</keyword>
<reference evidence="3" key="1">
    <citation type="journal article" date="2019" name="Int. J. Syst. Evol. Microbiol.">
        <title>The Global Catalogue of Microorganisms (GCM) 10K type strain sequencing project: providing services to taxonomists for standard genome sequencing and annotation.</title>
        <authorList>
            <consortium name="The Broad Institute Genomics Platform"/>
            <consortium name="The Broad Institute Genome Sequencing Center for Infectious Disease"/>
            <person name="Wu L."/>
            <person name="Ma J."/>
        </authorList>
    </citation>
    <scope>NUCLEOTIDE SEQUENCE [LARGE SCALE GENOMIC DNA]</scope>
    <source>
        <strain evidence="3">CGMCC 4.7304</strain>
    </source>
</reference>
<comment type="caution">
    <text evidence="2">The sequence shown here is derived from an EMBL/GenBank/DDBJ whole genome shotgun (WGS) entry which is preliminary data.</text>
</comment>
<dbReference type="Proteomes" id="UP001596083">
    <property type="component" value="Unassembled WGS sequence"/>
</dbReference>
<dbReference type="Pfam" id="PF13649">
    <property type="entry name" value="Methyltransf_25"/>
    <property type="match status" value="1"/>
</dbReference>
<name>A0ABW0YT80_9ACTN</name>
<dbReference type="RefSeq" id="WP_390313632.1">
    <property type="nucleotide sequence ID" value="NZ_JBHSPB010000001.1"/>
</dbReference>
<sequence length="362" mass="39509">MNLLSPVTGVAGRLARPVGDLMTAARIVTDWRMPLLLAVSKGFITPVYRAAWLASATGTGVLAALAVRPCDLESLAERLGVPPESREDLQRLRAWLDMGVRLGEIDRREGAYRLRSIAARTFAHAGNDALAAALEEVLRFHVPVLLGAPRMAATGERFALADQDGLVIARSTRVVEPLVRAAIDRVLERDKPQRLLEIGCGSGSHVKYAAELNPRLSALAVDLQADVAETATKNMAEWGLADRVETRQGDLRTLDLEPQFDLVTLHNNIYYFPEHERTAALERARALLAPGGRLLLTTSCQGGSIGLDVLSLWFTYAEFGGPLPHEDELRAQLESAGFTGIEVHRPVPREQFRAFTAVNETA</sequence>
<dbReference type="EC" id="2.1.1.-" evidence="2"/>
<dbReference type="InterPro" id="IPR029063">
    <property type="entry name" value="SAM-dependent_MTases_sf"/>
</dbReference>
<gene>
    <name evidence="2" type="ORF">ACFP1Z_00535</name>
</gene>
<keyword evidence="2" id="KW-0489">Methyltransferase</keyword>
<dbReference type="SUPFAM" id="SSF53335">
    <property type="entry name" value="S-adenosyl-L-methionine-dependent methyltransferases"/>
    <property type="match status" value="1"/>
</dbReference>